<dbReference type="GO" id="GO:0044550">
    <property type="term" value="P:secondary metabolite biosynthetic process"/>
    <property type="evidence" value="ECO:0007669"/>
    <property type="project" value="UniProtKB-ARBA"/>
</dbReference>
<dbReference type="Gene3D" id="3.40.50.980">
    <property type="match status" value="2"/>
</dbReference>
<dbReference type="Pfam" id="PF00975">
    <property type="entry name" value="Thioesterase"/>
    <property type="match status" value="1"/>
</dbReference>
<dbReference type="Pfam" id="PF13193">
    <property type="entry name" value="AMP-binding_C"/>
    <property type="match status" value="4"/>
</dbReference>
<dbReference type="InterPro" id="IPR023213">
    <property type="entry name" value="CAT-like_dom_sf"/>
</dbReference>
<evidence type="ECO:0000256" key="6">
    <source>
        <dbReference type="ARBA" id="ARBA00023194"/>
    </source>
</evidence>
<proteinExistence type="inferred from homology"/>
<evidence type="ECO:0000256" key="5">
    <source>
        <dbReference type="ARBA" id="ARBA00022737"/>
    </source>
</evidence>
<reference evidence="9" key="1">
    <citation type="submission" date="2017-05" db="EMBL/GenBank/DDBJ databases">
        <authorList>
            <person name="Sung H."/>
        </authorList>
    </citation>
    <scope>NUCLEOTIDE SEQUENCE [LARGE SCALE GENOMIC DNA]</scope>
    <source>
        <strain evidence="9">AR23208</strain>
    </source>
</reference>
<evidence type="ECO:0000256" key="1">
    <source>
        <dbReference type="ARBA" id="ARBA00001957"/>
    </source>
</evidence>
<dbReference type="NCBIfam" id="NF003417">
    <property type="entry name" value="PRK04813.1"/>
    <property type="match status" value="4"/>
</dbReference>
<dbReference type="InterPro" id="IPR001242">
    <property type="entry name" value="Condensation_dom"/>
</dbReference>
<evidence type="ECO:0000313" key="8">
    <source>
        <dbReference type="EMBL" id="ARU62850.1"/>
    </source>
</evidence>
<dbReference type="Pfam" id="PF00501">
    <property type="entry name" value="AMP-binding"/>
    <property type="match status" value="4"/>
</dbReference>
<dbReference type="InterPro" id="IPR000873">
    <property type="entry name" value="AMP-dep_synth/lig_dom"/>
</dbReference>
<dbReference type="PROSITE" id="PS50075">
    <property type="entry name" value="CARRIER"/>
    <property type="match status" value="4"/>
</dbReference>
<dbReference type="KEGG" id="tum:CBW65_19115"/>
<evidence type="ECO:0000313" key="9">
    <source>
        <dbReference type="Proteomes" id="UP000195437"/>
    </source>
</evidence>
<dbReference type="SUPFAM" id="SSF47336">
    <property type="entry name" value="ACP-like"/>
    <property type="match status" value="4"/>
</dbReference>
<keyword evidence="3" id="KW-0596">Phosphopantetheine</keyword>
<feature type="domain" description="Carrier" evidence="7">
    <location>
        <begin position="2543"/>
        <end position="2618"/>
    </location>
</feature>
<evidence type="ECO:0000256" key="3">
    <source>
        <dbReference type="ARBA" id="ARBA00022450"/>
    </source>
</evidence>
<keyword evidence="6" id="KW-0045">Antibiotic biosynthesis</keyword>
<feature type="domain" description="Carrier" evidence="7">
    <location>
        <begin position="1018"/>
        <end position="1092"/>
    </location>
</feature>
<dbReference type="InterPro" id="IPR036736">
    <property type="entry name" value="ACP-like_sf"/>
</dbReference>
<dbReference type="FunFam" id="3.40.50.12780:FF:000012">
    <property type="entry name" value="Non-ribosomal peptide synthetase"/>
    <property type="match status" value="4"/>
</dbReference>
<keyword evidence="4" id="KW-0597">Phosphoprotein</keyword>
<dbReference type="CDD" id="cd05930">
    <property type="entry name" value="A_NRPS"/>
    <property type="match status" value="3"/>
</dbReference>
<dbReference type="CDD" id="cd19543">
    <property type="entry name" value="DCL_NRPS"/>
    <property type="match status" value="2"/>
</dbReference>
<feature type="domain" description="Carrier" evidence="7">
    <location>
        <begin position="3593"/>
        <end position="3667"/>
    </location>
</feature>
<dbReference type="SUPFAM" id="SSF53474">
    <property type="entry name" value="alpha/beta-Hydrolases"/>
    <property type="match status" value="1"/>
</dbReference>
<dbReference type="Proteomes" id="UP000195437">
    <property type="component" value="Chromosome"/>
</dbReference>
<dbReference type="GO" id="GO:0043041">
    <property type="term" value="P:amino acid activation for nonribosomal peptide biosynthetic process"/>
    <property type="evidence" value="ECO:0007669"/>
    <property type="project" value="TreeGrafter"/>
</dbReference>
<dbReference type="Gene3D" id="3.40.50.1820">
    <property type="entry name" value="alpha/beta hydrolase"/>
    <property type="match status" value="1"/>
</dbReference>
<dbReference type="CDD" id="cd19531">
    <property type="entry name" value="LCL_NRPS-like"/>
    <property type="match status" value="2"/>
</dbReference>
<dbReference type="CDD" id="cd19534">
    <property type="entry name" value="E_NRPS"/>
    <property type="match status" value="2"/>
</dbReference>
<dbReference type="InterPro" id="IPR001031">
    <property type="entry name" value="Thioesterase"/>
</dbReference>
<dbReference type="CDD" id="cd12115">
    <property type="entry name" value="A_NRPS_Sfm_like"/>
    <property type="match status" value="1"/>
</dbReference>
<comment type="cofactor">
    <cofactor evidence="1">
        <name>pantetheine 4'-phosphate</name>
        <dbReference type="ChEBI" id="CHEBI:47942"/>
    </cofactor>
</comment>
<dbReference type="FunFam" id="3.30.559.30:FF:000001">
    <property type="entry name" value="Non-ribosomal peptide synthetase"/>
    <property type="match status" value="2"/>
</dbReference>
<keyword evidence="9" id="KW-1185">Reference proteome</keyword>
<dbReference type="SMART" id="SM00823">
    <property type="entry name" value="PKS_PP"/>
    <property type="match status" value="4"/>
</dbReference>
<dbReference type="NCBIfam" id="TIGR01733">
    <property type="entry name" value="AA-adenyl-dom"/>
    <property type="match status" value="4"/>
</dbReference>
<keyword evidence="5" id="KW-0677">Repeat</keyword>
<dbReference type="InterPro" id="IPR042099">
    <property type="entry name" value="ANL_N_sf"/>
</dbReference>
<dbReference type="InterPro" id="IPR020845">
    <property type="entry name" value="AMP-binding_CS"/>
</dbReference>
<dbReference type="Gene3D" id="3.30.559.30">
    <property type="entry name" value="Nonribosomal peptide synthetase, condensation domain"/>
    <property type="match status" value="6"/>
</dbReference>
<dbReference type="FunFam" id="1.10.1200.10:FF:000005">
    <property type="entry name" value="Nonribosomal peptide synthetase 1"/>
    <property type="match status" value="2"/>
</dbReference>
<dbReference type="GO" id="GO:0031177">
    <property type="term" value="F:phosphopantetheine binding"/>
    <property type="evidence" value="ECO:0007669"/>
    <property type="project" value="InterPro"/>
</dbReference>
<dbReference type="NCBIfam" id="NF004282">
    <property type="entry name" value="PRK05691.1"/>
    <property type="match status" value="5"/>
</dbReference>
<accession>A0A1Y0IRH0</accession>
<dbReference type="PROSITE" id="PS00012">
    <property type="entry name" value="PHOSPHOPANTETHEINE"/>
    <property type="match status" value="3"/>
</dbReference>
<dbReference type="PANTHER" id="PTHR45527:SF14">
    <property type="entry name" value="PLIPASTATIN SYNTHASE SUBUNIT B"/>
    <property type="match status" value="1"/>
</dbReference>
<dbReference type="InterPro" id="IPR045851">
    <property type="entry name" value="AMP-bd_C_sf"/>
</dbReference>
<dbReference type="InterPro" id="IPR025110">
    <property type="entry name" value="AMP-bd_C"/>
</dbReference>
<dbReference type="FunFam" id="3.30.559.10:FF:000012">
    <property type="entry name" value="Non-ribosomal peptide synthetase"/>
    <property type="match status" value="2"/>
</dbReference>
<dbReference type="SUPFAM" id="SSF52777">
    <property type="entry name" value="CoA-dependent acyltransferases"/>
    <property type="match status" value="12"/>
</dbReference>
<dbReference type="PROSITE" id="PS00455">
    <property type="entry name" value="AMP_BINDING"/>
    <property type="match status" value="4"/>
</dbReference>
<dbReference type="GO" id="GO:0008610">
    <property type="term" value="P:lipid biosynthetic process"/>
    <property type="evidence" value="ECO:0007669"/>
    <property type="project" value="UniProtKB-ARBA"/>
</dbReference>
<dbReference type="InterPro" id="IPR009081">
    <property type="entry name" value="PP-bd_ACP"/>
</dbReference>
<dbReference type="InterPro" id="IPR029058">
    <property type="entry name" value="AB_hydrolase_fold"/>
</dbReference>
<dbReference type="GO" id="GO:0072330">
    <property type="term" value="P:monocarboxylic acid biosynthetic process"/>
    <property type="evidence" value="ECO:0007669"/>
    <property type="project" value="UniProtKB-ARBA"/>
</dbReference>
<dbReference type="InterPro" id="IPR020806">
    <property type="entry name" value="PKS_PP-bd"/>
</dbReference>
<comment type="similarity">
    <text evidence="2">Belongs to the ATP-dependent AMP-binding enzyme family.</text>
</comment>
<gene>
    <name evidence="8" type="ORF">CBW65_19115</name>
</gene>
<dbReference type="Gene3D" id="3.40.50.12780">
    <property type="entry name" value="N-terminal domain of ligase-like"/>
    <property type="match status" value="3"/>
</dbReference>
<dbReference type="Gene3D" id="1.10.1200.10">
    <property type="entry name" value="ACP-like"/>
    <property type="match status" value="4"/>
</dbReference>
<dbReference type="Gene3D" id="3.30.559.10">
    <property type="entry name" value="Chloramphenicol acetyltransferase-like domain"/>
    <property type="match status" value="6"/>
</dbReference>
<evidence type="ECO:0000259" key="7">
    <source>
        <dbReference type="PROSITE" id="PS50075"/>
    </source>
</evidence>
<dbReference type="GO" id="GO:0003824">
    <property type="term" value="F:catalytic activity"/>
    <property type="evidence" value="ECO:0007669"/>
    <property type="project" value="UniProtKB-KW"/>
</dbReference>
<dbReference type="FunFam" id="3.40.50.980:FF:000001">
    <property type="entry name" value="Non-ribosomal peptide synthetase"/>
    <property type="match status" value="4"/>
</dbReference>
<dbReference type="InterPro" id="IPR020802">
    <property type="entry name" value="TesA-like"/>
</dbReference>
<dbReference type="SMART" id="SM00824">
    <property type="entry name" value="PKS_TE"/>
    <property type="match status" value="1"/>
</dbReference>
<protein>
    <recommendedName>
        <fullName evidence="7">Carrier domain-containing protein</fullName>
    </recommendedName>
</protein>
<name>A0A1Y0IRH0_9BACL</name>
<dbReference type="EMBL" id="CP021434">
    <property type="protein sequence ID" value="ARU62850.1"/>
    <property type="molecule type" value="Genomic_DNA"/>
</dbReference>
<dbReference type="Pfam" id="PF00550">
    <property type="entry name" value="PP-binding"/>
    <property type="match status" value="4"/>
</dbReference>
<organism evidence="8 9">
    <name type="scientific">Tumebacillus avium</name>
    <dbReference type="NCBI Taxonomy" id="1903704"/>
    <lineage>
        <taxon>Bacteria</taxon>
        <taxon>Bacillati</taxon>
        <taxon>Bacillota</taxon>
        <taxon>Bacilli</taxon>
        <taxon>Bacillales</taxon>
        <taxon>Alicyclobacillaceae</taxon>
        <taxon>Tumebacillus</taxon>
    </lineage>
</organism>
<dbReference type="SUPFAM" id="SSF56801">
    <property type="entry name" value="Acetyl-CoA synthetase-like"/>
    <property type="match status" value="4"/>
</dbReference>
<dbReference type="GO" id="GO:0017000">
    <property type="term" value="P:antibiotic biosynthetic process"/>
    <property type="evidence" value="ECO:0007669"/>
    <property type="project" value="UniProtKB-KW"/>
</dbReference>
<dbReference type="FunFam" id="1.10.1200.10:FF:000016">
    <property type="entry name" value="Non-ribosomal peptide synthase"/>
    <property type="match status" value="2"/>
</dbReference>
<feature type="domain" description="Carrier" evidence="7">
    <location>
        <begin position="5133"/>
        <end position="5208"/>
    </location>
</feature>
<dbReference type="Pfam" id="PF00668">
    <property type="entry name" value="Condensation"/>
    <property type="match status" value="6"/>
</dbReference>
<dbReference type="PANTHER" id="PTHR45527">
    <property type="entry name" value="NONRIBOSOMAL PEPTIDE SYNTHETASE"/>
    <property type="match status" value="1"/>
</dbReference>
<evidence type="ECO:0000256" key="2">
    <source>
        <dbReference type="ARBA" id="ARBA00006432"/>
    </source>
</evidence>
<dbReference type="NCBIfam" id="TIGR01720">
    <property type="entry name" value="NRPS-para261"/>
    <property type="match status" value="2"/>
</dbReference>
<dbReference type="InterPro" id="IPR010060">
    <property type="entry name" value="NRPS_synth"/>
</dbReference>
<dbReference type="GO" id="GO:0005829">
    <property type="term" value="C:cytosol"/>
    <property type="evidence" value="ECO:0007669"/>
    <property type="project" value="TreeGrafter"/>
</dbReference>
<dbReference type="FunFam" id="3.30.300.30:FF:000010">
    <property type="entry name" value="Enterobactin synthetase component F"/>
    <property type="match status" value="4"/>
</dbReference>
<evidence type="ECO:0000256" key="4">
    <source>
        <dbReference type="ARBA" id="ARBA00022553"/>
    </source>
</evidence>
<dbReference type="Gene3D" id="2.30.38.10">
    <property type="entry name" value="Luciferase, Domain 3"/>
    <property type="match status" value="1"/>
</dbReference>
<dbReference type="Gene3D" id="3.30.300.30">
    <property type="match status" value="4"/>
</dbReference>
<dbReference type="InterPro" id="IPR010071">
    <property type="entry name" value="AA_adenyl_dom"/>
</dbReference>
<dbReference type="FunFam" id="2.30.38.10:FF:000001">
    <property type="entry name" value="Non-ribosomal peptide synthetase PvdI"/>
    <property type="match status" value="1"/>
</dbReference>
<sequence length="5497" mass="607229">MDKKAGFLDRMSKLSPEQRAMLEKRLAAAQSAPQAEEMIPKRSDEGPVRLSFAQQRLWVLDQLDEGTAAYNMPFAVRLTGGLHVEALEATLNAIIERHATLRTTFAKENEDGQPVQVIARELRLPLTVIDLRGLSQAEQDAETKRRLLAETETPFDLSQGPLIRFSLLQLQENEHILLLSMHHIISDGWSITGVFLKEFAALYGAFSAGQPSPLAELPIQYADFAAWQRERLSGSAFEEQLSYWKRQLADVTALQLPTDHPRPPVQTHSGAQERFALSRELTATLHELSKRHGASLFMTLLAAFQAVLSRYTGQEDIAVGTPIAGRTRKETEGLIGFFVGTLVMRGDLSNNPTFDELIERVKKTALQAYDHQDVPFDQLVNELQVERDMSRSPLFQVMFTLQNAPMSSVELPGLTIAALNMESITAKFDLELLLNEAPDGLVGHLKYNTDLFEQDTIQRMTAHLQTFLAAAASNPTQPLADLPLVPQAEQELLAKMGTGAEAASEQSPLCTHELFAEQAQRTPDNVAVLFEDRQLTYRELDQRANQTAHYLRSMGAGPDTLIGLYVDRSEDLVIGLLAILKSGAAYVPIDTAYPSDRVALILEDTAAPLLLTESHLLAQLPEHQAKTVCLDTELAQIANLPHTAPDSGVTPEHLAYMIYTSGSTGRPKAVMVEHRNLVSVLQTSQQEFGFGNGDVMPWIASAAFDIALFELMNPLLCGGTSAVLTKDHVLDIERLAADLQTYTAIHTVPSLMRQIVEGIRAAGLSAAAFDNLRLIFIGGDAVPPDLLTAMYEVFQNAQIHVLYGPTEGTIICSQYAVPRGAKMDRLHIGRPLLHATLRVCDPSGQLQPVGIPGELLIGGPGVTRGYYRQAELTAEKYIEADGLRWYKTGDLVRWHADGTLEFLGRIDHQVKIRGFRIELGEIETVLAQHKALKETLVTVHEDEHGEKRLAAYVVPEAGEEIVLEDLRGHLRERLPEYMIPAAFVVLDAMPLNQNGKIDRKKLPAPELTRAETSADYSAPRTATEQALAEIWSSVLRLERVGIHDNFFALGGDSILSIQIIHRANQQGIRLKPKDLFQNQTIARLAEAARLDGGEETLAEQGAVTGPVLLTPVQQWFFEQEFADMHHFNMSLLFELQEPLDQAVMRGVINDLLSHHDALRMRFVRTADGWEQFAVAEGDVPFTEADFSDLPLAEQDAAFATAAAEWQAGLSLSEGPLVSFVHATFGGERAERLLIIVHHLLIDGVSWRILLQDLETAYEQRLHGQAVQLPLKTTSFQKWAELLNAHAQSDAVLQEKAYWAQLQEANLAALPTDHADGDNLTGSAGTVSVLLSPEETQRLLQEAPKAYRTQINDLLLTAWAEAFGAWTGERSLLLAMESHGREDLFDNVDTSRTVGWFTATYPVHLQLPVKKERGSAVQAVKEQLRAVPNRGIGFGLLQNELGEIAHPQVSYNYLGQFDQGGTSGDASRFTLSGAPSGANRSPRMKRSHLLEINGVISGGQLRMSITYSENVHHRATIDALAQSFLRELQGITEHCATQAETAYTPSDFPLAQVSQTELNTLFEELQARGVKGERVEQIYPLSPMQQGMLYHSLLEQGSGVYVTQVNAALQGDLKADALLNAWQTVIERHPILRTSFHTFGGRDPLQAVLQGVEMPLTTLDWQTLNTEQQAAELEAFLSDDRAKGFDLSCAPLMRLAVIRTGADTHRLIWTSHHLLLDGWSMPLVFKEVFSLYDAYAGGQELALSPSRPYSDFIEWLSAQDINAAKAYWQQQLKGFSEPALLGVERQSAVLPQGEKQFEEQRATLSPDATIRLQALAKQHQLTLNTLVQGAWTIVLQRYSGAEDIAFGATVSGRPAELDGVEAMVGLFINTLPVRSQLTAASDVLSSLQALQARQAEVRDFEYTPLSLVQAWSGLPHDQPLFHSILVFENYPMDQELAEDVGAAGSLQITEMGTGELSHYPLTIGVAPGKQLAVKIAYDRLRYEDRTIELLHGHLMTVLSDLLARPGQRVQDVRMNTPQEQTLFTEWGSSKLLVPPSVSTHRLFEEQAAKTPDAIAVQTSATTLTYRELNARANRLARHLQTLGVGPEVRVTLLVERSAELVVAVLGILKAGGAYVPLDTAYPEERMRMILEDSGAKVMVTQSDLLDKLPAIEAQILCLDTAADKINRQDGHDLPEDASPHSLAYMIYTSGSTGRPKAVMVEHHNLVSVLQASQNAFGFTSGDTMPWIASVAFDIALFELMNPLLSGGTSVVMTREEVLDLPKLTASLQNWTMIHTVPSLMRQIVQTAEENGIDAASFDALRTIYIGGDAVPPDLLDAMHSVFRNAQIHVLYGPTEGTIICSHFAVPRDVKMDKFYIGRALPHVHLRICDPQQQAAPLGVPGELLIGGYGVSRGYFLLESLTQEKFVDKDGLRWYRTGDLVRYTADGTIEFLGRLDNQVKIRGFRIELGEIETALNSVEDVQEAVVIATAAGGEKRLIAYVVAEEAQTLTVSALRTALQERLPEYMIPSAFVMLDQLPLNPNGKVDRRALPAPDASLWETASDAAARTPLEEMVAGIWAEVLGRPQVGIYENFFEAGGHSLLVTQVVSRINEVFGLDLQLRALFEAPTVAELAEHVQTLQQASHGMAVTPIEIISRDGDLPLSFAQHRLWVLDQLNPGTTVYNMPFAVRLVGSLNIAALERTLTEIVRRHEALRTTFDNNNGEALQKIAAPYAVSLPVLDWSGEEASAREAAAKRYVEQEALTPFDLSQGPLLRSSLLKLNDEEHVLVLNLHHIVSDGWSMGVFLQEVAALYGAFHADQPAPLAELPVQYADFAAWQRGWLQGDVYDKQLSYWKEQLSGELPVLQLPADHPRPPVQTYRGAIVQFQVEGETVKHLQQLSRRAGSTMFMTLLAAYQVLLMRYSGQEDITVGTPIAGRNRKETEHLIGFFVNTLVLRTDLSGDPTFEELLSRVRETALGAYAHQDLPFEKLVVELQPERDASRSPLFQTMFNLQPHTAGHSATLPGLELRPLDFEHGTVKFDLELSMEDWGDTLVGRFNFNCDLFERATIERMTLHFQTLLGALAVKPALPVAQVPLLSAAEQQLLLSQGQGRKAAYADLCLHQLFELQAAKTPERLAVVAEQGTLTYRELNEQANAIAHRLQQAGIGAESLVGIYMERTPSMLAAMLGVLKAGGAYVPLDPAYPQDRILYTMQDANMAMLVTENALLAELPPHDVPALCLPLPDAGQVDNPVSGVTSRNLAYVIYTSGSTGRPKGVAIEHRSAATMVQWAQEEYTAEDLAGVLFSTSICFDLSVYELFVTLRSGGKVIVAENALQLPQLAARNDVTLINTVPSAIAELLRQQTIPASVRTVNLAGEALPLHLVQQLYQLGTVQNVYNLYGPSEDTTYSTYTLVDHTAATAPTIGRPLVNTDFYLLDAHMQLVPPGVSGQLYLAGDGLARGYLGQEALTAEKFVPNPFADEPNARMYATGDLARLLPDGNLEYLGRLDHQVKVRGYRIELGEIEEVLVRHPSVRAALAIVREDIPGNKRIVAYLAADAADVPTEELRALLKELLPDYMIPSALVTLEAFPLTANGKIDRKALPAPDFSADAANRYAPPRNETEAALAEIWAQVLRVERVGIEDNFFALGGDSILSIQILHLATQRGIRFTPKDLFQYQTIAELSHVVSTGHTTVSAEQGVVTGDVLLTPAQHWFFEQQQADAHHFNLPFLLTLRERAEEPTLRQALAELLSHHDALRMRYVHTADGWQQENAGVSDEVPLVLVDLSHAPQDEQEQRFVTEANSFQAGLELDGRLVQAVLFDFGADRPQRLLLVVHHLVVDGVSWRILLQDLETLYGQLLRGEQAELPPKTTSFREWAERLTEAAQSQAVTDEQSYWLQLAEHAPSALPLDRADAANTSGSTRTVTVTLTQEETKQLLQEAPQAYNTQINDLLLTALAQAFAGWTGDNKLLVNFEGHGREDISDSVDTSRTVGWFTSIYPVCLQLSGQQTPGDAIKAVKEQLRAIPNKGIGYGLLRYLHHDEQLRQAMAAIPTPEVSFNYLGQFDTGTAGADTMFQLAGHPSGSAHSERMTRSHLLDITGLVAGDQLRLNLIYSANAHDAATIEEVGSAFLAELRALIAHCLSPEAGGFTPSDFPEARTTQNELDAFLADLGDRAADMEQLYELSPLQQGMLFHSLLAANEGFYVTQLNLEVQGALDADVLQQAWNSVLQRHSILRTAFFWHESAKPLQAVFKTVTMPFAELDWRGQTPEQQEAALQQFLLEDTKRGFEMTAAPLMRITLIRLGDNVQRLIWTSHHLLLDGWSTSVVFQEMFAAYRASATGQSLQGRAPRPYRDFIHWLQAQDEQAAERYWRGLLAGFIAPTSLRVDTHRTSLEAEEQRFNEQKALLSAELTQSLQAFGKQHQLTLNTLVQGAWALLLSRYSGEADVTFGTTVSGRPTDLAGVDTMVGMFINTLPIRQNLPGETPLIPYLQALQNQQAEMRQYEYTPLMSVQSWSDVPRGVPLFETIFVFENYPADEKAAESAAGADDLQISAAATREQTNYPITVTVIPGSQIGVKLAYDRLRFDDDTIERMTLHLQTLLTEMVQAADLPVQTLRILSHSEEQQLADWNDNPRPYPHHLCAHELFDRQAAATPERTALVFAGESMTYRELEAASNRLARQLQAQGVAPGLFVGYFGERTLEWAVAVLAIFKAGGIYVPLDPKYPQDRLAFMIEDTKPQVMLTSRQFAGMLPAHQAQVICLDDMQELIEQQSANTPDYAVTPNDRAYVIFTSGSTGRPKGAMVEHKGMVNHLLAKVDELQVTREDRIAQNSSQCVDISVWQLLTAWMVGGSTHVLPDEVAFDPGNQLDEMERSRLTVVETVPSLLRAMIDEVTLRDPHRPDLTALRWMIPNGEVLPPELCRKWLAYYPDAWLINAYGPTECSDDVTHHFISEPPGEEITNISIGRVIPNMKLYVLDKAMQFVPIGVPGELHIGGIGVGPGYLNDPEKTAKSFLSDFITGQAGARLYKTGDLVRFRPDGLLEFLGRIDNQVKIRGFRIEIGEIETVLSNHETVEEAVVIAREDTPGDKRLAAYLTAAPDAAIDTAELREHAKSKLPAHMVPAAFVVLDILPLTANGKINRRALPKPDDADVVRENEYLAPRDETEQRLAEIWAQLLGLSEVGITDNFFALGGHSLLAVRLMSEVQKEFGQKLALQALYQGGTIEGLADALRQASQELPSSLVEVQRGTDADRKPLFLVHAGGGMVHTYVELARQLGAEHTVYGLQSQGVEEGETPLTTIEAMAAHYIAAIRFVQPEGPYLLGGWSLGGVVAYEMARQLREQGELAADVFLLDTAMPTWQQDRPQQDAKDFALMFANNWARQLGEDLSELLQQRETLSEQQILDYVFEQGRARQLFPPDLDQAAVLRGYHVFKNNIMAQQAYAPQPYDGRLTLLIAQESADQFVAKQSVGYVLDTTLGWGQVAQTVISHQVSGEHSTLMEQPAVQGVAQCLRLCLQDLTVYTSK</sequence>
<dbReference type="InterPro" id="IPR006162">
    <property type="entry name" value="Ppantetheine_attach_site"/>
</dbReference>